<dbReference type="Gene3D" id="1.20.58.1160">
    <property type="match status" value="1"/>
</dbReference>
<keyword evidence="3" id="KW-1185">Reference proteome</keyword>
<organism evidence="2 3">
    <name type="scientific">Paenibacillus apiarius</name>
    <dbReference type="NCBI Taxonomy" id="46240"/>
    <lineage>
        <taxon>Bacteria</taxon>
        <taxon>Bacillati</taxon>
        <taxon>Bacillota</taxon>
        <taxon>Bacilli</taxon>
        <taxon>Bacillales</taxon>
        <taxon>Paenibacillaceae</taxon>
        <taxon>Paenibacillus</taxon>
    </lineage>
</organism>
<feature type="compositionally biased region" description="Basic and acidic residues" evidence="1">
    <location>
        <begin position="106"/>
        <end position="123"/>
    </location>
</feature>
<evidence type="ECO:0000313" key="2">
    <source>
        <dbReference type="EMBL" id="MCY9518675.1"/>
    </source>
</evidence>
<comment type="caution">
    <text evidence="2">The sequence shown here is derived from an EMBL/GenBank/DDBJ whole genome shotgun (WGS) entry which is preliminary data.</text>
</comment>
<gene>
    <name evidence="2" type="ORF">M5X09_03160</name>
</gene>
<proteinExistence type="predicted"/>
<accession>A0ABT4DN62</accession>
<dbReference type="Proteomes" id="UP001207626">
    <property type="component" value="Unassembled WGS sequence"/>
</dbReference>
<feature type="region of interest" description="Disordered" evidence="1">
    <location>
        <begin position="82"/>
        <end position="123"/>
    </location>
</feature>
<sequence>MNISAASSVGTIGSTSGQASSIDAQIEKLNKRKAVIAQKIVAVATGDDEQKLKEEKIKALNLEINAIDLQISQLIKKKMELEKNKNDPSKAKGATDEIGPSASDLIHPDDKQQGNHIFIDIKL</sequence>
<dbReference type="EMBL" id="JAMDLW010000002">
    <property type="protein sequence ID" value="MCY9518675.1"/>
    <property type="molecule type" value="Genomic_DNA"/>
</dbReference>
<feature type="compositionally biased region" description="Basic and acidic residues" evidence="1">
    <location>
        <begin position="82"/>
        <end position="95"/>
    </location>
</feature>
<protein>
    <submittedName>
        <fullName evidence="2">FlxA-like family protein</fullName>
    </submittedName>
</protein>
<name>A0ABT4DN62_9BACL</name>
<feature type="region of interest" description="Disordered" evidence="1">
    <location>
        <begin position="1"/>
        <end position="21"/>
    </location>
</feature>
<reference evidence="2 3" key="1">
    <citation type="submission" date="2022-05" db="EMBL/GenBank/DDBJ databases">
        <title>Genome Sequencing of Bee-Associated Microbes.</title>
        <authorList>
            <person name="Dunlap C."/>
        </authorList>
    </citation>
    <scope>NUCLEOTIDE SEQUENCE [LARGE SCALE GENOMIC DNA]</scope>
    <source>
        <strain evidence="2 3">NRRL NRS-1438</strain>
    </source>
</reference>
<evidence type="ECO:0000313" key="3">
    <source>
        <dbReference type="Proteomes" id="UP001207626"/>
    </source>
</evidence>
<evidence type="ECO:0000256" key="1">
    <source>
        <dbReference type="SAM" id="MobiDB-lite"/>
    </source>
</evidence>
<dbReference type="RefSeq" id="WP_087433629.1">
    <property type="nucleotide sequence ID" value="NZ_JAMDLV010000020.1"/>
</dbReference>